<feature type="chain" id="PRO_5045142026" description="Secreted protein" evidence="1">
    <location>
        <begin position="26"/>
        <end position="103"/>
    </location>
</feature>
<proteinExistence type="predicted"/>
<dbReference type="EMBL" id="JBHSKM010000019">
    <property type="protein sequence ID" value="MFC5217177.1"/>
    <property type="molecule type" value="Genomic_DNA"/>
</dbReference>
<accession>A0ABW0CPJ6</accession>
<evidence type="ECO:0000313" key="3">
    <source>
        <dbReference type="Proteomes" id="UP001596263"/>
    </source>
</evidence>
<protein>
    <recommendedName>
        <fullName evidence="4">Secreted protein</fullName>
    </recommendedName>
</protein>
<comment type="caution">
    <text evidence="2">The sequence shown here is derived from an EMBL/GenBank/DDBJ whole genome shotgun (WGS) entry which is preliminary data.</text>
</comment>
<dbReference type="RefSeq" id="WP_380857537.1">
    <property type="nucleotide sequence ID" value="NZ_JBHSKM010000019.1"/>
</dbReference>
<evidence type="ECO:0000313" key="2">
    <source>
        <dbReference type="EMBL" id="MFC5217177.1"/>
    </source>
</evidence>
<name>A0ABW0CPJ6_STRCD</name>
<dbReference type="Proteomes" id="UP001596263">
    <property type="component" value="Unassembled WGS sequence"/>
</dbReference>
<reference evidence="3" key="1">
    <citation type="journal article" date="2019" name="Int. J. Syst. Evol. Microbiol.">
        <title>The Global Catalogue of Microorganisms (GCM) 10K type strain sequencing project: providing services to taxonomists for standard genome sequencing and annotation.</title>
        <authorList>
            <consortium name="The Broad Institute Genomics Platform"/>
            <consortium name="The Broad Institute Genome Sequencing Center for Infectious Disease"/>
            <person name="Wu L."/>
            <person name="Ma J."/>
        </authorList>
    </citation>
    <scope>NUCLEOTIDE SEQUENCE [LARGE SCALE GENOMIC DNA]</scope>
    <source>
        <strain evidence="3">KCTC 42586</strain>
    </source>
</reference>
<keyword evidence="1" id="KW-0732">Signal</keyword>
<keyword evidence="3" id="KW-1185">Reference proteome</keyword>
<sequence length="103" mass="10467">MRKKVTALSALAAGLVLATGGTAAADDPITAKGGKDFSTGPHVMTDSPGLVNVNGNLVYAPCAVPWHNGAVLGLTLAKNPRYVACNADKVDQSHDGGYYSGLL</sequence>
<evidence type="ECO:0000256" key="1">
    <source>
        <dbReference type="SAM" id="SignalP"/>
    </source>
</evidence>
<organism evidence="2 3">
    <name type="scientific">Streptomyces coerulescens</name>
    <dbReference type="NCBI Taxonomy" id="29304"/>
    <lineage>
        <taxon>Bacteria</taxon>
        <taxon>Bacillati</taxon>
        <taxon>Actinomycetota</taxon>
        <taxon>Actinomycetes</taxon>
        <taxon>Kitasatosporales</taxon>
        <taxon>Streptomycetaceae</taxon>
        <taxon>Streptomyces</taxon>
    </lineage>
</organism>
<feature type="signal peptide" evidence="1">
    <location>
        <begin position="1"/>
        <end position="25"/>
    </location>
</feature>
<gene>
    <name evidence="2" type="ORF">ACFPQ9_25385</name>
</gene>
<evidence type="ECO:0008006" key="4">
    <source>
        <dbReference type="Google" id="ProtNLM"/>
    </source>
</evidence>